<dbReference type="Gene3D" id="3.40.50.12780">
    <property type="entry name" value="N-terminal domain of ligase-like"/>
    <property type="match status" value="1"/>
</dbReference>
<comment type="similarity">
    <text evidence="1">Belongs to the ATP-dependent AMP-binding enzyme family.</text>
</comment>
<dbReference type="InterPro" id="IPR000873">
    <property type="entry name" value="AMP-dep_synth/lig_dom"/>
</dbReference>
<evidence type="ECO:0000313" key="6">
    <source>
        <dbReference type="Proteomes" id="UP000306236"/>
    </source>
</evidence>
<dbReference type="PANTHER" id="PTHR43767">
    <property type="entry name" value="LONG-CHAIN-FATTY-ACID--COA LIGASE"/>
    <property type="match status" value="1"/>
</dbReference>
<dbReference type="AlphaFoldDB" id="A0A4S5BME1"/>
<comment type="caution">
    <text evidence="5">The sequence shown here is derived from an EMBL/GenBank/DDBJ whole genome shotgun (WGS) entry which is preliminary data.</text>
</comment>
<organism evidence="5 6">
    <name type="scientific">Lampropedia aestuarii</name>
    <dbReference type="NCBI Taxonomy" id="2562762"/>
    <lineage>
        <taxon>Bacteria</taxon>
        <taxon>Pseudomonadati</taxon>
        <taxon>Pseudomonadota</taxon>
        <taxon>Betaproteobacteria</taxon>
        <taxon>Burkholderiales</taxon>
        <taxon>Comamonadaceae</taxon>
        <taxon>Lampropedia</taxon>
    </lineage>
</organism>
<feature type="domain" description="AMP-binding enzyme C-terminal" evidence="4">
    <location>
        <begin position="418"/>
        <end position="493"/>
    </location>
</feature>
<dbReference type="Pfam" id="PF00501">
    <property type="entry name" value="AMP-binding"/>
    <property type="match status" value="1"/>
</dbReference>
<dbReference type="RefSeq" id="WP_136406292.1">
    <property type="nucleotide sequence ID" value="NZ_SSWX01000009.1"/>
</dbReference>
<accession>A0A4S5BME1</accession>
<proteinExistence type="inferred from homology"/>
<keyword evidence="2 5" id="KW-0436">Ligase</keyword>
<keyword evidence="6" id="KW-1185">Reference proteome</keyword>
<evidence type="ECO:0000259" key="4">
    <source>
        <dbReference type="Pfam" id="PF13193"/>
    </source>
</evidence>
<evidence type="ECO:0000259" key="3">
    <source>
        <dbReference type="Pfam" id="PF00501"/>
    </source>
</evidence>
<dbReference type="FunFam" id="3.30.300.30:FF:000008">
    <property type="entry name" value="2,3-dihydroxybenzoate-AMP ligase"/>
    <property type="match status" value="1"/>
</dbReference>
<dbReference type="SUPFAM" id="SSF56801">
    <property type="entry name" value="Acetyl-CoA synthetase-like"/>
    <property type="match status" value="1"/>
</dbReference>
<dbReference type="OrthoDB" id="9766486at2"/>
<dbReference type="InterPro" id="IPR020845">
    <property type="entry name" value="AMP-binding_CS"/>
</dbReference>
<evidence type="ECO:0000256" key="2">
    <source>
        <dbReference type="ARBA" id="ARBA00022598"/>
    </source>
</evidence>
<protein>
    <submittedName>
        <fullName evidence="5">Long-chain fatty acid--CoA ligase</fullName>
    </submittedName>
</protein>
<feature type="domain" description="AMP-dependent synthetase/ligase" evidence="3">
    <location>
        <begin position="9"/>
        <end position="367"/>
    </location>
</feature>
<sequence>MTDFVALLAQHARCQPDKLALRTAARDWSYCELSEGGRRAATVLQAHGIGAGDRVGLLCLNTAGFMLALFGAWRLGATVVPINHKLQGPEVQYILAHAGVKLCVVDGALAGIAAHCSAPCEWLSTDSTAAGMADFDAECAASQAMPGEVVLAGQSVAEILYTSGTTGKPKGCLLSHSAVLQTAMSAAASTSLSRTDKTLVAMPIWHSSPLNNWALGTLLMGGSLVFLREYTPQAFVQTLSNERITFTFGAPIAYLAPLAVVGDLSGYDFSAIRLWAYGGGPLGAEMVRKLAHSYRNDRFIQVYGMTETGPLGSVLYPEDAEAKAGSIGRIGTPGVVMELRHSDGSRCQPGQVGEIYLRSPGIMLGYLNDAEATAKALDANGWYASGDLARIDEQGYLFIVDRAKDMIVTGGENVYSKEVEDVIGSHPSVQDVAVIGKPHPEWGETVVAVIVLKPQHALDEETLKAFLAPQLARYKIPREVQWSQQLPRTATGKLLKHVLRAG</sequence>
<dbReference type="GO" id="GO:0016878">
    <property type="term" value="F:acid-thiol ligase activity"/>
    <property type="evidence" value="ECO:0007669"/>
    <property type="project" value="UniProtKB-ARBA"/>
</dbReference>
<dbReference type="InterPro" id="IPR045851">
    <property type="entry name" value="AMP-bd_C_sf"/>
</dbReference>
<reference evidence="5 6" key="1">
    <citation type="submission" date="2019-04" db="EMBL/GenBank/DDBJ databases">
        <title>Lampropedia sp YIM MLB12 draf genome.</title>
        <authorList>
            <person name="Wang Y.-X."/>
        </authorList>
    </citation>
    <scope>NUCLEOTIDE SEQUENCE [LARGE SCALE GENOMIC DNA]</scope>
    <source>
        <strain evidence="5 6">YIM MLB12</strain>
    </source>
</reference>
<dbReference type="InterPro" id="IPR050237">
    <property type="entry name" value="ATP-dep_AMP-bd_enzyme"/>
</dbReference>
<gene>
    <name evidence="5" type="ORF">E8K88_08855</name>
</gene>
<name>A0A4S5BME1_9BURK</name>
<dbReference type="PROSITE" id="PS00455">
    <property type="entry name" value="AMP_BINDING"/>
    <property type="match status" value="1"/>
</dbReference>
<dbReference type="Proteomes" id="UP000306236">
    <property type="component" value="Unassembled WGS sequence"/>
</dbReference>
<dbReference type="Gene3D" id="3.30.300.30">
    <property type="match status" value="1"/>
</dbReference>
<dbReference type="PANTHER" id="PTHR43767:SF1">
    <property type="entry name" value="NONRIBOSOMAL PEPTIDE SYNTHASE PES1 (EUROFUNG)-RELATED"/>
    <property type="match status" value="1"/>
</dbReference>
<evidence type="ECO:0000313" key="5">
    <source>
        <dbReference type="EMBL" id="THJ33757.1"/>
    </source>
</evidence>
<dbReference type="EMBL" id="SSWX01000009">
    <property type="protein sequence ID" value="THJ33757.1"/>
    <property type="molecule type" value="Genomic_DNA"/>
</dbReference>
<evidence type="ECO:0000256" key="1">
    <source>
        <dbReference type="ARBA" id="ARBA00006432"/>
    </source>
</evidence>
<dbReference type="InterPro" id="IPR042099">
    <property type="entry name" value="ANL_N_sf"/>
</dbReference>
<dbReference type="InterPro" id="IPR025110">
    <property type="entry name" value="AMP-bd_C"/>
</dbReference>
<dbReference type="Pfam" id="PF13193">
    <property type="entry name" value="AMP-binding_C"/>
    <property type="match status" value="1"/>
</dbReference>